<proteinExistence type="predicted"/>
<comment type="caution">
    <text evidence="2">The sequence shown here is derived from an EMBL/GenBank/DDBJ whole genome shotgun (WGS) entry which is preliminary data.</text>
</comment>
<dbReference type="EMBL" id="MCFC01000036">
    <property type="protein sequence ID" value="ORY27752.1"/>
    <property type="molecule type" value="Genomic_DNA"/>
</dbReference>
<name>A0A1Y2AYV7_9TREE</name>
<feature type="region of interest" description="Disordered" evidence="1">
    <location>
        <begin position="1"/>
        <end position="66"/>
    </location>
</feature>
<evidence type="ECO:0000256" key="1">
    <source>
        <dbReference type="SAM" id="MobiDB-lite"/>
    </source>
</evidence>
<accession>A0A1Y2AYV7</accession>
<feature type="compositionally biased region" description="Polar residues" evidence="1">
    <location>
        <begin position="35"/>
        <end position="45"/>
    </location>
</feature>
<evidence type="ECO:0000313" key="2">
    <source>
        <dbReference type="EMBL" id="ORY27752.1"/>
    </source>
</evidence>
<sequence length="215" mass="23223">MGERTDGETGRKRDQQATELEPPEASSKRQRTHSAHPSSSLSLIPNDNVAAPTLSQPVQDAPSHETSLSADLLGGLRDIRRRHTQGIEEGVDLDIELIVRVSDSTRMPNRGEVGLLLGGALVFDSMATARLASSSTEPSDIERRMYRLGTCAITQVLDDGTFDGIQQCPAVRLPDPQTSGRYGHSNGTTVFGVLQRECVPIPENTTNYVLITMGG</sequence>
<feature type="compositionally biased region" description="Polar residues" evidence="1">
    <location>
        <begin position="53"/>
        <end position="66"/>
    </location>
</feature>
<dbReference type="InParanoid" id="A0A1Y2AYV7"/>
<gene>
    <name evidence="2" type="ORF">BCR39DRAFT_536966</name>
</gene>
<organism evidence="2 3">
    <name type="scientific">Naematelia encephala</name>
    <dbReference type="NCBI Taxonomy" id="71784"/>
    <lineage>
        <taxon>Eukaryota</taxon>
        <taxon>Fungi</taxon>
        <taxon>Dikarya</taxon>
        <taxon>Basidiomycota</taxon>
        <taxon>Agaricomycotina</taxon>
        <taxon>Tremellomycetes</taxon>
        <taxon>Tremellales</taxon>
        <taxon>Naemateliaceae</taxon>
        <taxon>Naematelia</taxon>
    </lineage>
</organism>
<dbReference type="Proteomes" id="UP000193986">
    <property type="component" value="Unassembled WGS sequence"/>
</dbReference>
<keyword evidence="3" id="KW-1185">Reference proteome</keyword>
<dbReference type="AlphaFoldDB" id="A0A1Y2AYV7"/>
<evidence type="ECO:0000313" key="3">
    <source>
        <dbReference type="Proteomes" id="UP000193986"/>
    </source>
</evidence>
<protein>
    <submittedName>
        <fullName evidence="2">Uncharacterized protein</fullName>
    </submittedName>
</protein>
<reference evidence="2 3" key="1">
    <citation type="submission" date="2016-07" db="EMBL/GenBank/DDBJ databases">
        <title>Pervasive Adenine N6-methylation of Active Genes in Fungi.</title>
        <authorList>
            <consortium name="DOE Joint Genome Institute"/>
            <person name="Mondo S.J."/>
            <person name="Dannebaum R.O."/>
            <person name="Kuo R.C."/>
            <person name="Labutti K."/>
            <person name="Haridas S."/>
            <person name="Kuo A."/>
            <person name="Salamov A."/>
            <person name="Ahrendt S.R."/>
            <person name="Lipzen A."/>
            <person name="Sullivan W."/>
            <person name="Andreopoulos W.B."/>
            <person name="Clum A."/>
            <person name="Lindquist E."/>
            <person name="Daum C."/>
            <person name="Ramamoorthy G.K."/>
            <person name="Gryganskyi A."/>
            <person name="Culley D."/>
            <person name="Magnuson J.K."/>
            <person name="James T.Y."/>
            <person name="O'Malley M.A."/>
            <person name="Stajich J.E."/>
            <person name="Spatafora J.W."/>
            <person name="Visel A."/>
            <person name="Grigoriev I.V."/>
        </authorList>
    </citation>
    <scope>NUCLEOTIDE SEQUENCE [LARGE SCALE GENOMIC DNA]</scope>
    <source>
        <strain evidence="2 3">68-887.2</strain>
    </source>
</reference>
<feature type="compositionally biased region" description="Basic and acidic residues" evidence="1">
    <location>
        <begin position="1"/>
        <end position="16"/>
    </location>
</feature>